<dbReference type="EMBL" id="JBELQE010000114">
    <property type="protein sequence ID" value="MER2252568.1"/>
    <property type="molecule type" value="Genomic_DNA"/>
</dbReference>
<reference evidence="1 2" key="1">
    <citation type="submission" date="2024-06" db="EMBL/GenBank/DDBJ databases">
        <authorList>
            <person name="Campbell A.G."/>
        </authorList>
    </citation>
    <scope>NUCLEOTIDE SEQUENCE [LARGE SCALE GENOMIC DNA]</scope>
    <source>
        <strain evidence="1 2">EM12</strain>
    </source>
</reference>
<evidence type="ECO:0000313" key="2">
    <source>
        <dbReference type="Proteomes" id="UP001480955"/>
    </source>
</evidence>
<organism evidence="1 2">
    <name type="scientific">Methylorubrum podarium</name>
    <dbReference type="NCBI Taxonomy" id="200476"/>
    <lineage>
        <taxon>Bacteria</taxon>
        <taxon>Pseudomonadati</taxon>
        <taxon>Pseudomonadota</taxon>
        <taxon>Alphaproteobacteria</taxon>
        <taxon>Hyphomicrobiales</taxon>
        <taxon>Methylobacteriaceae</taxon>
        <taxon>Methylorubrum</taxon>
    </lineage>
</organism>
<dbReference type="RefSeq" id="WP_238256871.1">
    <property type="nucleotide sequence ID" value="NZ_BPRD01000353.1"/>
</dbReference>
<name>A0ABV1QT27_9HYPH</name>
<dbReference type="Proteomes" id="UP001480955">
    <property type="component" value="Unassembled WGS sequence"/>
</dbReference>
<keyword evidence="2" id="KW-1185">Reference proteome</keyword>
<proteinExistence type="predicted"/>
<sequence length="68" mass="6838">MIDSKHLLPPVSGPSTNPILFAISEGLARLLPLPEDDAFGLSRIAAAGEGAVPAPASAASRSDADRTG</sequence>
<protein>
    <submittedName>
        <fullName evidence="1">Uncharacterized protein</fullName>
    </submittedName>
</protein>
<gene>
    <name evidence="1" type="ORF">ABS772_21875</name>
</gene>
<accession>A0ABV1QT27</accession>
<evidence type="ECO:0000313" key="1">
    <source>
        <dbReference type="EMBL" id="MER2252568.1"/>
    </source>
</evidence>
<comment type="caution">
    <text evidence="1">The sequence shown here is derived from an EMBL/GenBank/DDBJ whole genome shotgun (WGS) entry which is preliminary data.</text>
</comment>